<dbReference type="InterPro" id="IPR024751">
    <property type="entry name" value="VESA1"/>
</dbReference>
<reference evidence="3 4" key="1">
    <citation type="submission" date="2021-06" db="EMBL/GenBank/DDBJ databases">
        <title>Genome sequence of Babesia caballi.</title>
        <authorList>
            <person name="Yamagishi J."/>
            <person name="Kidaka T."/>
            <person name="Ochi A."/>
        </authorList>
    </citation>
    <scope>NUCLEOTIDE SEQUENCE [LARGE SCALE GENOMIC DNA]</scope>
    <source>
        <strain evidence="3">USDA-D6B2</strain>
    </source>
</reference>
<evidence type="ECO:0000256" key="2">
    <source>
        <dbReference type="SAM" id="Phobius"/>
    </source>
</evidence>
<evidence type="ECO:0000313" key="4">
    <source>
        <dbReference type="Proteomes" id="UP001497744"/>
    </source>
</evidence>
<evidence type="ECO:0000256" key="1">
    <source>
        <dbReference type="SAM" id="MobiDB-lite"/>
    </source>
</evidence>
<comment type="caution">
    <text evidence="3">The sequence shown here is derived from an EMBL/GenBank/DDBJ whole genome shotgun (WGS) entry which is preliminary data.</text>
</comment>
<dbReference type="Pfam" id="PF12785">
    <property type="entry name" value="VESA1_N"/>
    <property type="match status" value="1"/>
</dbReference>
<dbReference type="RefSeq" id="XP_067713862.1">
    <property type="nucleotide sequence ID" value="XM_067857761.1"/>
</dbReference>
<organism evidence="3 4">
    <name type="scientific">Babesia caballi</name>
    <dbReference type="NCBI Taxonomy" id="5871"/>
    <lineage>
        <taxon>Eukaryota</taxon>
        <taxon>Sar</taxon>
        <taxon>Alveolata</taxon>
        <taxon>Apicomplexa</taxon>
        <taxon>Aconoidasida</taxon>
        <taxon>Piroplasmida</taxon>
        <taxon>Babesiidae</taxon>
        <taxon>Babesia</taxon>
    </lineage>
</organism>
<protein>
    <submittedName>
        <fullName evidence="3">Variant erythrocyte surface antigen-1 family protein</fullName>
    </submittedName>
</protein>
<keyword evidence="2" id="KW-0472">Membrane</keyword>
<keyword evidence="2" id="KW-1133">Transmembrane helix</keyword>
<dbReference type="Proteomes" id="UP001497744">
    <property type="component" value="Unassembled WGS sequence"/>
</dbReference>
<accession>A0AAV4LPN6</accession>
<feature type="transmembrane region" description="Helical" evidence="2">
    <location>
        <begin position="162"/>
        <end position="183"/>
    </location>
</feature>
<dbReference type="EMBL" id="BPLF01000001">
    <property type="protein sequence ID" value="GIX61791.1"/>
    <property type="molecule type" value="Genomic_DNA"/>
</dbReference>
<feature type="compositionally biased region" description="Polar residues" evidence="1">
    <location>
        <begin position="351"/>
        <end position="362"/>
    </location>
</feature>
<proteinExistence type="predicted"/>
<feature type="region of interest" description="Disordered" evidence="1">
    <location>
        <begin position="334"/>
        <end position="390"/>
    </location>
</feature>
<gene>
    <name evidence="3" type="ORF">BcabD6B2_12260</name>
</gene>
<evidence type="ECO:0000313" key="3">
    <source>
        <dbReference type="EMBL" id="GIX61791.1"/>
    </source>
</evidence>
<name>A0AAV4LPN6_BABCB</name>
<keyword evidence="4" id="KW-1185">Reference proteome</keyword>
<dbReference type="AlphaFoldDB" id="A0AAV4LPN6"/>
<dbReference type="GeneID" id="94193274"/>
<sequence length="436" mass="46873">MTHTSVTKLTDCPSNLKEAVDWILRVTGKDGVDTSAANSNIKALAREVCKLLGLLKGAILPDISGIIGEIEVDDVRGYGPISTLAEALRVFTGYDRGSRGTIEETGIAMRPKNNSERPYDGLEEWKKNNYAGYFFSYPREATWLRDVQHAGLMDGQKKAGEIYALILLGSMPILYYGLAYLYWRSHDEAHGLWMDKRFDGSDEDSTLGKEGALSKFMQAMGYKRTSLSNSKCGNVMKKVANSLQDLKVSTYGGYSAYLNQLEKNARPNIKAHAYSYPLYGLYFVACAYLKFQYQSNNNIVCIKIMKNTLNNLGSSSSYDDFKERIQAFPSQVKGGVASGFSEPGSDGPRKSGSSGTSTASFRTSGPTGSGSGSTHHPVSPDQESENVSGTAADTISSSVGYVAGGIVGTAAVGIGVALATNVNGVTTLIKDAIGMV</sequence>
<keyword evidence="2" id="KW-0812">Transmembrane</keyword>